<protein>
    <submittedName>
        <fullName evidence="2">Uncharacterized protein</fullName>
    </submittedName>
</protein>
<comment type="caution">
    <text evidence="2">The sequence shown here is derived from an EMBL/GenBank/DDBJ whole genome shotgun (WGS) entry which is preliminary data.</text>
</comment>
<dbReference type="GeneID" id="66073328"/>
<evidence type="ECO:0000313" key="3">
    <source>
        <dbReference type="Proteomes" id="UP001049176"/>
    </source>
</evidence>
<name>A0A9P7UY58_9AGAR</name>
<dbReference type="AlphaFoldDB" id="A0A9P7UY58"/>
<gene>
    <name evidence="2" type="ORF">E1B28_004252</name>
</gene>
<reference evidence="2" key="1">
    <citation type="journal article" date="2021" name="Genome Biol. Evol.">
        <title>The assembled and annotated genome of the fairy-ring fungus Marasmius oreades.</title>
        <authorList>
            <person name="Hiltunen M."/>
            <person name="Ament-Velasquez S.L."/>
            <person name="Johannesson H."/>
        </authorList>
    </citation>
    <scope>NUCLEOTIDE SEQUENCE</scope>
    <source>
        <strain evidence="2">03SP1</strain>
    </source>
</reference>
<proteinExistence type="predicted"/>
<dbReference type="RefSeq" id="XP_043013314.1">
    <property type="nucleotide sequence ID" value="XM_043148714.1"/>
</dbReference>
<dbReference type="KEGG" id="more:E1B28_004252"/>
<keyword evidence="3" id="KW-1185">Reference proteome</keyword>
<feature type="region of interest" description="Disordered" evidence="1">
    <location>
        <begin position="1"/>
        <end position="24"/>
    </location>
</feature>
<sequence>MEYKSGQLNGGEVASSTTVGQGAEEGNVECQNLTHMDPVIDEQMTVPLSAGKGAQA</sequence>
<accession>A0A9P7UY58</accession>
<organism evidence="2 3">
    <name type="scientific">Marasmius oreades</name>
    <name type="common">fairy-ring Marasmius</name>
    <dbReference type="NCBI Taxonomy" id="181124"/>
    <lineage>
        <taxon>Eukaryota</taxon>
        <taxon>Fungi</taxon>
        <taxon>Dikarya</taxon>
        <taxon>Basidiomycota</taxon>
        <taxon>Agaricomycotina</taxon>
        <taxon>Agaricomycetes</taxon>
        <taxon>Agaricomycetidae</taxon>
        <taxon>Agaricales</taxon>
        <taxon>Marasmiineae</taxon>
        <taxon>Marasmiaceae</taxon>
        <taxon>Marasmius</taxon>
    </lineage>
</organism>
<evidence type="ECO:0000256" key="1">
    <source>
        <dbReference type="SAM" id="MobiDB-lite"/>
    </source>
</evidence>
<dbReference type="EMBL" id="CM032182">
    <property type="protein sequence ID" value="KAG7096844.1"/>
    <property type="molecule type" value="Genomic_DNA"/>
</dbReference>
<dbReference type="Proteomes" id="UP001049176">
    <property type="component" value="Chromosome 2"/>
</dbReference>
<evidence type="ECO:0000313" key="2">
    <source>
        <dbReference type="EMBL" id="KAG7096844.1"/>
    </source>
</evidence>